<keyword evidence="2" id="KW-0119">Carbohydrate metabolism</keyword>
<evidence type="ECO:0000256" key="1">
    <source>
        <dbReference type="ARBA" id="ARBA00023239"/>
    </source>
</evidence>
<sequence length="91" mass="10758">MEAAVDDLMIPEENIRFGVNNKWFTRKEMLEANKEYWFTGEKALIRILSDKPLEKGAHKVYLKMVHKIPYTGYFGNYLHITSDYTRTLTLN</sequence>
<evidence type="ECO:0000256" key="2">
    <source>
        <dbReference type="ARBA" id="ARBA00023277"/>
    </source>
</evidence>
<comment type="caution">
    <text evidence="6">The sequence shown here is derived from an EMBL/GenBank/DDBJ whole genome shotgun (WGS) entry which is preliminary data.</text>
</comment>
<dbReference type="Proteomes" id="UP000824024">
    <property type="component" value="Unassembled WGS sequence"/>
</dbReference>
<dbReference type="InterPro" id="IPR045959">
    <property type="entry name" value="CGDB"/>
</dbReference>
<protein>
    <recommendedName>
        <fullName evidence="4">C-deglycosylation enzyme beta subunit</fullName>
    </recommendedName>
</protein>
<evidence type="ECO:0000256" key="3">
    <source>
        <dbReference type="ARBA" id="ARBA00046336"/>
    </source>
</evidence>
<comment type="similarity">
    <text evidence="3">Belongs to the C-glycoside deglycosidase beta subunit family.</text>
</comment>
<dbReference type="EMBL" id="DXCH01000051">
    <property type="protein sequence ID" value="HIZ06679.1"/>
    <property type="molecule type" value="Genomic_DNA"/>
</dbReference>
<evidence type="ECO:0000313" key="7">
    <source>
        <dbReference type="Proteomes" id="UP000824024"/>
    </source>
</evidence>
<dbReference type="Pfam" id="PF19906">
    <property type="entry name" value="CGDB"/>
    <property type="match status" value="1"/>
</dbReference>
<organism evidence="6 7">
    <name type="scientific">Candidatus Eubacterium avistercoris</name>
    <dbReference type="NCBI Taxonomy" id="2838567"/>
    <lineage>
        <taxon>Bacteria</taxon>
        <taxon>Bacillati</taxon>
        <taxon>Bacillota</taxon>
        <taxon>Clostridia</taxon>
        <taxon>Eubacteriales</taxon>
        <taxon>Eubacteriaceae</taxon>
        <taxon>Eubacterium</taxon>
    </lineage>
</organism>
<reference evidence="6" key="1">
    <citation type="journal article" date="2021" name="PeerJ">
        <title>Extensive microbial diversity within the chicken gut microbiome revealed by metagenomics and culture.</title>
        <authorList>
            <person name="Gilroy R."/>
            <person name="Ravi A."/>
            <person name="Getino M."/>
            <person name="Pursley I."/>
            <person name="Horton D.L."/>
            <person name="Alikhan N.F."/>
            <person name="Baker D."/>
            <person name="Gharbi K."/>
            <person name="Hall N."/>
            <person name="Watson M."/>
            <person name="Adriaenssens E.M."/>
            <person name="Foster-Nyarko E."/>
            <person name="Jarju S."/>
            <person name="Secka A."/>
            <person name="Antonio M."/>
            <person name="Oren A."/>
            <person name="Chaudhuri R.R."/>
            <person name="La Ragione R."/>
            <person name="Hildebrand F."/>
            <person name="Pallen M.J."/>
        </authorList>
    </citation>
    <scope>NUCLEOTIDE SEQUENCE</scope>
    <source>
        <strain evidence="6">CHK192-9172</strain>
    </source>
</reference>
<proteinExistence type="inferred from homology"/>
<dbReference type="AlphaFoldDB" id="A0A9D2D188"/>
<evidence type="ECO:0000313" key="6">
    <source>
        <dbReference type="EMBL" id="HIZ06679.1"/>
    </source>
</evidence>
<evidence type="ECO:0000256" key="4">
    <source>
        <dbReference type="ARBA" id="ARBA00047208"/>
    </source>
</evidence>
<gene>
    <name evidence="6" type="ORF">IAA08_01945</name>
</gene>
<reference evidence="6" key="2">
    <citation type="submission" date="2021-04" db="EMBL/GenBank/DDBJ databases">
        <authorList>
            <person name="Gilroy R."/>
        </authorList>
    </citation>
    <scope>NUCLEOTIDE SEQUENCE</scope>
    <source>
        <strain evidence="6">CHK192-9172</strain>
    </source>
</reference>
<name>A0A9D2D188_9FIRM</name>
<keyword evidence="1" id="KW-0456">Lyase</keyword>
<evidence type="ECO:0000259" key="5">
    <source>
        <dbReference type="Pfam" id="PF19906"/>
    </source>
</evidence>
<dbReference type="GO" id="GO:0016829">
    <property type="term" value="F:lyase activity"/>
    <property type="evidence" value="ECO:0007669"/>
    <property type="project" value="UniProtKB-KW"/>
</dbReference>
<feature type="domain" description="C-glycoside deglycosidase beta subunit" evidence="5">
    <location>
        <begin position="3"/>
        <end position="70"/>
    </location>
</feature>
<accession>A0A9D2D188</accession>